<evidence type="ECO:0000256" key="6">
    <source>
        <dbReference type="ARBA" id="ARBA00047899"/>
    </source>
</evidence>
<dbReference type="Proteomes" id="UP000631421">
    <property type="component" value="Unassembled WGS sequence"/>
</dbReference>
<keyword evidence="2 8" id="KW-0808">Transferase</keyword>
<dbReference type="Gene3D" id="2.160.20.80">
    <property type="entry name" value="E3 ubiquitin-protein ligase SopA"/>
    <property type="match status" value="1"/>
</dbReference>
<comment type="caution">
    <text evidence="12">The sequence shown here is derived from an EMBL/GenBank/DDBJ whole genome shotgun (WGS) entry which is preliminary data.</text>
</comment>
<evidence type="ECO:0000256" key="5">
    <source>
        <dbReference type="ARBA" id="ARBA00022840"/>
    </source>
</evidence>
<keyword evidence="3 8" id="KW-0547">Nucleotide-binding</keyword>
<proteinExistence type="inferred from homology"/>
<dbReference type="EMBL" id="JACJPY010000083">
    <property type="protein sequence ID" value="MBD2152131.1"/>
    <property type="molecule type" value="Genomic_DNA"/>
</dbReference>
<feature type="domain" description="Protein kinase" evidence="11">
    <location>
        <begin position="34"/>
        <end position="300"/>
    </location>
</feature>
<name>A0A926UWG1_9CYAN</name>
<dbReference type="Gene3D" id="1.10.510.10">
    <property type="entry name" value="Transferase(Phosphotransferase) domain 1"/>
    <property type="match status" value="1"/>
</dbReference>
<dbReference type="PANTHER" id="PTHR24363:SF0">
    <property type="entry name" value="SERINE_THREONINE KINASE LIKE DOMAIN CONTAINING 1"/>
    <property type="match status" value="1"/>
</dbReference>
<protein>
    <recommendedName>
        <fullName evidence="8">Serine/threonine-protein kinase B</fullName>
        <ecNumber evidence="8">2.7.11.1</ecNumber>
    </recommendedName>
</protein>
<dbReference type="InterPro" id="IPR001646">
    <property type="entry name" value="5peptide_repeat"/>
</dbReference>
<evidence type="ECO:0000256" key="3">
    <source>
        <dbReference type="ARBA" id="ARBA00022741"/>
    </source>
</evidence>
<reference evidence="12" key="1">
    <citation type="journal article" date="2015" name="ISME J.">
        <title>Draft Genome Sequence of Streptomyces incarnatus NRRL8089, which Produces the Nucleoside Antibiotic Sinefungin.</title>
        <authorList>
            <person name="Oshima K."/>
            <person name="Hattori M."/>
            <person name="Shimizu H."/>
            <person name="Fukuda K."/>
            <person name="Nemoto M."/>
            <person name="Inagaki K."/>
            <person name="Tamura T."/>
        </authorList>
    </citation>
    <scope>NUCLEOTIDE SEQUENCE</scope>
    <source>
        <strain evidence="12">FACHB-1277</strain>
    </source>
</reference>
<dbReference type="RefSeq" id="WP_190352539.1">
    <property type="nucleotide sequence ID" value="NZ_JACJPY010000083.1"/>
</dbReference>
<sequence length="537" mass="58598">MSYCVNPNCANPNNEPFAISCASCGSGLKLRNRYRASKPLGKGGFGATFLAADEGLPGFPSCVVKQLRPNTQSPSVMKMARELFEREAFTLGKIGSHPQIPRLLDYFEEDSNFYLVQEFVDGETLKQEFERRGAFSEIEIKKILTEIFPALGFMHQNGVIHRDIKPANIMRRKQDGQLVLIDFGAVSSQVNKPSAEEDPTGLLTNFAIGTPGFAPPEQMAMRPVYSSDLYATAMSCLYLMTGRSPKDLPHDPYTGEINWKSQVKLSDRMRVVFEKLLQQSVAQRFRSAEEALRALESGTVEPPPKPAPTPIYTSSSPPPSSITVRPSTTQIPNSRIQSQRYGQSNDNGMMTTGNTRANTRAGTGELKGGRRVIAEYSQGKRNFANQDYSKASLSSANLTGIVMSRSKLVEADFCHCELSGSSFQGANLSQAKLNSANLREAKMQRAILIKCDLGSASLILADLREANLQSAYMSKTDLSGANLSGANLKGAYLSQANLNGTNLCGADLKGAKISDEQLAQAKTNWGTIRPDGSKRLF</sequence>
<dbReference type="SUPFAM" id="SSF56112">
    <property type="entry name" value="Protein kinase-like (PK-like)"/>
    <property type="match status" value="1"/>
</dbReference>
<evidence type="ECO:0000256" key="1">
    <source>
        <dbReference type="ARBA" id="ARBA00022527"/>
    </source>
</evidence>
<dbReference type="EC" id="2.7.11.1" evidence="8"/>
<dbReference type="InterPro" id="IPR011009">
    <property type="entry name" value="Kinase-like_dom_sf"/>
</dbReference>
<dbReference type="PROSITE" id="PS50011">
    <property type="entry name" value="PROTEIN_KINASE_DOM"/>
    <property type="match status" value="1"/>
</dbReference>
<dbReference type="PIRSF" id="PIRSF000647">
    <property type="entry name" value="Ser/Thr_PK_SpkB"/>
    <property type="match status" value="1"/>
</dbReference>
<dbReference type="PANTHER" id="PTHR24363">
    <property type="entry name" value="SERINE/THREONINE PROTEIN KINASE"/>
    <property type="match status" value="1"/>
</dbReference>
<dbReference type="InterPro" id="IPR017441">
    <property type="entry name" value="Protein_kinase_ATP_BS"/>
</dbReference>
<evidence type="ECO:0000256" key="7">
    <source>
        <dbReference type="ARBA" id="ARBA00048679"/>
    </source>
</evidence>
<dbReference type="NCBIfam" id="NF045510">
    <property type="entry name" value="4Cys_prefix_kin"/>
    <property type="match status" value="1"/>
</dbReference>
<feature type="compositionally biased region" description="Low complexity" evidence="10">
    <location>
        <begin position="310"/>
        <end position="329"/>
    </location>
</feature>
<dbReference type="SUPFAM" id="SSF141571">
    <property type="entry name" value="Pentapeptide repeat-like"/>
    <property type="match status" value="1"/>
</dbReference>
<reference evidence="12" key="2">
    <citation type="submission" date="2020-08" db="EMBL/GenBank/DDBJ databases">
        <authorList>
            <person name="Chen M."/>
            <person name="Teng W."/>
            <person name="Zhao L."/>
            <person name="Hu C."/>
            <person name="Zhou Y."/>
            <person name="Han B."/>
            <person name="Song L."/>
            <person name="Shu W."/>
        </authorList>
    </citation>
    <scope>NUCLEOTIDE SEQUENCE</scope>
    <source>
        <strain evidence="12">FACHB-1277</strain>
    </source>
</reference>
<gene>
    <name evidence="12" type="ORF">H6F44_18685</name>
</gene>
<evidence type="ECO:0000256" key="2">
    <source>
        <dbReference type="ARBA" id="ARBA00022679"/>
    </source>
</evidence>
<comment type="similarity">
    <text evidence="8">Belongs to the protein kinase superfamily. Ser/Thr protein kinase family.</text>
</comment>
<organism evidence="12 13">
    <name type="scientific">Pseudanabaena cinerea FACHB-1277</name>
    <dbReference type="NCBI Taxonomy" id="2949581"/>
    <lineage>
        <taxon>Bacteria</taxon>
        <taxon>Bacillati</taxon>
        <taxon>Cyanobacteriota</taxon>
        <taxon>Cyanophyceae</taxon>
        <taxon>Pseudanabaenales</taxon>
        <taxon>Pseudanabaenaceae</taxon>
        <taxon>Pseudanabaena</taxon>
        <taxon>Pseudanabaena cinerea</taxon>
    </lineage>
</organism>
<accession>A0A926UWG1</accession>
<dbReference type="Pfam" id="PF00069">
    <property type="entry name" value="Pkinase"/>
    <property type="match status" value="1"/>
</dbReference>
<evidence type="ECO:0000259" key="11">
    <source>
        <dbReference type="PROSITE" id="PS50011"/>
    </source>
</evidence>
<evidence type="ECO:0000256" key="9">
    <source>
        <dbReference type="PROSITE-ProRule" id="PRU10141"/>
    </source>
</evidence>
<keyword evidence="4 8" id="KW-0418">Kinase</keyword>
<keyword evidence="13" id="KW-1185">Reference proteome</keyword>
<dbReference type="GO" id="GO:0005524">
    <property type="term" value="F:ATP binding"/>
    <property type="evidence" value="ECO:0007669"/>
    <property type="project" value="UniProtKB-UniRule"/>
</dbReference>
<feature type="compositionally biased region" description="Polar residues" evidence="10">
    <location>
        <begin position="330"/>
        <end position="361"/>
    </location>
</feature>
<feature type="binding site" evidence="9">
    <location>
        <position position="65"/>
    </location>
    <ligand>
        <name>ATP</name>
        <dbReference type="ChEBI" id="CHEBI:30616"/>
    </ligand>
</feature>
<dbReference type="SMART" id="SM00220">
    <property type="entry name" value="S_TKc"/>
    <property type="match status" value="1"/>
</dbReference>
<keyword evidence="1 8" id="KW-0723">Serine/threonine-protein kinase</keyword>
<comment type="catalytic activity">
    <reaction evidence="7 8">
        <text>L-seryl-[protein] + ATP = O-phospho-L-seryl-[protein] + ADP + H(+)</text>
        <dbReference type="Rhea" id="RHEA:17989"/>
        <dbReference type="Rhea" id="RHEA-COMP:9863"/>
        <dbReference type="Rhea" id="RHEA-COMP:11604"/>
        <dbReference type="ChEBI" id="CHEBI:15378"/>
        <dbReference type="ChEBI" id="CHEBI:29999"/>
        <dbReference type="ChEBI" id="CHEBI:30616"/>
        <dbReference type="ChEBI" id="CHEBI:83421"/>
        <dbReference type="ChEBI" id="CHEBI:456216"/>
        <dbReference type="EC" id="2.7.11.1"/>
    </reaction>
</comment>
<keyword evidence="5 8" id="KW-0067">ATP-binding</keyword>
<evidence type="ECO:0000313" key="12">
    <source>
        <dbReference type="EMBL" id="MBD2152131.1"/>
    </source>
</evidence>
<dbReference type="InterPro" id="IPR000719">
    <property type="entry name" value="Prot_kinase_dom"/>
</dbReference>
<evidence type="ECO:0000256" key="8">
    <source>
        <dbReference type="PIRNR" id="PIRNR000647"/>
    </source>
</evidence>
<dbReference type="InterPro" id="IPR016252">
    <property type="entry name" value="Ser/Thr_kinase_SpkB"/>
</dbReference>
<dbReference type="CDD" id="cd14014">
    <property type="entry name" value="STKc_PknB_like"/>
    <property type="match status" value="1"/>
</dbReference>
<dbReference type="Pfam" id="PF00805">
    <property type="entry name" value="Pentapeptide"/>
    <property type="match status" value="3"/>
</dbReference>
<comment type="catalytic activity">
    <reaction evidence="6 8">
        <text>L-threonyl-[protein] + ATP = O-phospho-L-threonyl-[protein] + ADP + H(+)</text>
        <dbReference type="Rhea" id="RHEA:46608"/>
        <dbReference type="Rhea" id="RHEA-COMP:11060"/>
        <dbReference type="Rhea" id="RHEA-COMP:11605"/>
        <dbReference type="ChEBI" id="CHEBI:15378"/>
        <dbReference type="ChEBI" id="CHEBI:30013"/>
        <dbReference type="ChEBI" id="CHEBI:30616"/>
        <dbReference type="ChEBI" id="CHEBI:61977"/>
        <dbReference type="ChEBI" id="CHEBI:456216"/>
        <dbReference type="EC" id="2.7.11.1"/>
    </reaction>
</comment>
<evidence type="ECO:0000313" key="13">
    <source>
        <dbReference type="Proteomes" id="UP000631421"/>
    </source>
</evidence>
<dbReference type="GO" id="GO:0004674">
    <property type="term" value="F:protein serine/threonine kinase activity"/>
    <property type="evidence" value="ECO:0007669"/>
    <property type="project" value="UniProtKB-UniRule"/>
</dbReference>
<dbReference type="PROSITE" id="PS00107">
    <property type="entry name" value="PROTEIN_KINASE_ATP"/>
    <property type="match status" value="1"/>
</dbReference>
<dbReference type="Gene3D" id="3.30.200.20">
    <property type="entry name" value="Phosphorylase Kinase, domain 1"/>
    <property type="match status" value="1"/>
</dbReference>
<evidence type="ECO:0000256" key="4">
    <source>
        <dbReference type="ARBA" id="ARBA00022777"/>
    </source>
</evidence>
<dbReference type="AlphaFoldDB" id="A0A926UWG1"/>
<feature type="region of interest" description="Disordered" evidence="10">
    <location>
        <begin position="295"/>
        <end position="363"/>
    </location>
</feature>
<evidence type="ECO:0000256" key="10">
    <source>
        <dbReference type="SAM" id="MobiDB-lite"/>
    </source>
</evidence>